<gene>
    <name evidence="1" type="ORF">LYPA_23C018719</name>
</gene>
<sequence length="79" mass="8299">MVGTFLPPSAHGPGLSGSQEPRAFLCLVARSSGPDKDVEPAPGVSGPGCLRLRLALGKSLWEATWVWKQGCTCYLSSVL</sequence>
<evidence type="ECO:0000313" key="1">
    <source>
        <dbReference type="EMBL" id="VFV29831.1"/>
    </source>
</evidence>
<reference evidence="1 2" key="1">
    <citation type="submission" date="2019-01" db="EMBL/GenBank/DDBJ databases">
        <authorList>
            <person name="Alioto T."/>
            <person name="Alioto T."/>
        </authorList>
    </citation>
    <scope>NUCLEOTIDE SEQUENCE [LARGE SCALE GENOMIC DNA]</scope>
</reference>
<dbReference type="EMBL" id="CAAGRJ010013361">
    <property type="protein sequence ID" value="VFV29831.1"/>
    <property type="molecule type" value="Genomic_DNA"/>
</dbReference>
<evidence type="ECO:0000313" key="2">
    <source>
        <dbReference type="Proteomes" id="UP000386466"/>
    </source>
</evidence>
<accession>A0A485N8I7</accession>
<proteinExistence type="predicted"/>
<organism evidence="1 2">
    <name type="scientific">Lynx pardinus</name>
    <name type="common">Iberian lynx</name>
    <name type="synonym">Felis pardina</name>
    <dbReference type="NCBI Taxonomy" id="191816"/>
    <lineage>
        <taxon>Eukaryota</taxon>
        <taxon>Metazoa</taxon>
        <taxon>Chordata</taxon>
        <taxon>Craniata</taxon>
        <taxon>Vertebrata</taxon>
        <taxon>Euteleostomi</taxon>
        <taxon>Mammalia</taxon>
        <taxon>Eutheria</taxon>
        <taxon>Laurasiatheria</taxon>
        <taxon>Carnivora</taxon>
        <taxon>Feliformia</taxon>
        <taxon>Felidae</taxon>
        <taxon>Felinae</taxon>
        <taxon>Lynx</taxon>
    </lineage>
</organism>
<dbReference type="AlphaFoldDB" id="A0A485N8I7"/>
<dbReference type="Proteomes" id="UP000386466">
    <property type="component" value="Unassembled WGS sequence"/>
</dbReference>
<name>A0A485N8I7_LYNPA</name>
<keyword evidence="2" id="KW-1185">Reference proteome</keyword>
<protein>
    <submittedName>
        <fullName evidence="1">Uncharacterized protein</fullName>
    </submittedName>
</protein>